<keyword evidence="1" id="KW-0812">Transmembrane</keyword>
<dbReference type="Proteomes" id="UP000076632">
    <property type="component" value="Unassembled WGS sequence"/>
</dbReference>
<dbReference type="GeneID" id="28895848"/>
<evidence type="ECO:0000313" key="3">
    <source>
        <dbReference type="Proteomes" id="UP000076632"/>
    </source>
</evidence>
<sequence>MDTLQAYISRFQSIYTTTSSLYALPAQIARAGNSMLGFLTSHARDFDLNLTSLALLLVILFMSLKILDMLRRAVMYWVRMAFRMVFWTVVVSVVILIWTHGVEDTLRVLGEIGGFLQGLAAVLVEQFGVAVSAAEQQQQRQYQQRTPQMGYSRQQRQ</sequence>
<dbReference type="InParanoid" id="A0A165JIG5"/>
<evidence type="ECO:0000313" key="2">
    <source>
        <dbReference type="EMBL" id="KZF26282.1"/>
    </source>
</evidence>
<evidence type="ECO:0000256" key="1">
    <source>
        <dbReference type="SAM" id="Phobius"/>
    </source>
</evidence>
<gene>
    <name evidence="2" type="ORF">L228DRAFT_235376</name>
</gene>
<dbReference type="OrthoDB" id="3559694at2759"/>
<protein>
    <submittedName>
        <fullName evidence="2">Uncharacterized protein</fullName>
    </submittedName>
</protein>
<feature type="transmembrane region" description="Helical" evidence="1">
    <location>
        <begin position="112"/>
        <end position="134"/>
    </location>
</feature>
<reference evidence="2 3" key="1">
    <citation type="journal article" date="2016" name="Fungal Biol.">
        <title>The genome of Xylona heveae provides a window into fungal endophytism.</title>
        <authorList>
            <person name="Gazis R."/>
            <person name="Kuo A."/>
            <person name="Riley R."/>
            <person name="LaButti K."/>
            <person name="Lipzen A."/>
            <person name="Lin J."/>
            <person name="Amirebrahimi M."/>
            <person name="Hesse C.N."/>
            <person name="Spatafora J.W."/>
            <person name="Henrissat B."/>
            <person name="Hainaut M."/>
            <person name="Grigoriev I.V."/>
            <person name="Hibbett D.S."/>
        </authorList>
    </citation>
    <scope>NUCLEOTIDE SEQUENCE [LARGE SCALE GENOMIC DNA]</scope>
    <source>
        <strain evidence="2 3">TC161</strain>
    </source>
</reference>
<dbReference type="InterPro" id="IPR024316">
    <property type="entry name" value="APQ12"/>
</dbReference>
<name>A0A165JIG5_XYLHT</name>
<dbReference type="RefSeq" id="XP_018191837.1">
    <property type="nucleotide sequence ID" value="XM_018330711.1"/>
</dbReference>
<keyword evidence="1" id="KW-1133">Transmembrane helix</keyword>
<feature type="transmembrane region" description="Helical" evidence="1">
    <location>
        <begin position="80"/>
        <end position="100"/>
    </location>
</feature>
<proteinExistence type="predicted"/>
<keyword evidence="1" id="KW-0472">Membrane</keyword>
<keyword evidence="3" id="KW-1185">Reference proteome</keyword>
<organism evidence="2 3">
    <name type="scientific">Xylona heveae (strain CBS 132557 / TC161)</name>
    <dbReference type="NCBI Taxonomy" id="1328760"/>
    <lineage>
        <taxon>Eukaryota</taxon>
        <taxon>Fungi</taxon>
        <taxon>Dikarya</taxon>
        <taxon>Ascomycota</taxon>
        <taxon>Pezizomycotina</taxon>
        <taxon>Xylonomycetes</taxon>
        <taxon>Xylonales</taxon>
        <taxon>Xylonaceae</taxon>
        <taxon>Xylona</taxon>
    </lineage>
</organism>
<dbReference type="Pfam" id="PF12716">
    <property type="entry name" value="Apq12"/>
    <property type="match status" value="1"/>
</dbReference>
<dbReference type="AlphaFoldDB" id="A0A165JIG5"/>
<feature type="transmembrane region" description="Helical" evidence="1">
    <location>
        <begin position="48"/>
        <end position="68"/>
    </location>
</feature>
<dbReference type="EMBL" id="KV407454">
    <property type="protein sequence ID" value="KZF26282.1"/>
    <property type="molecule type" value="Genomic_DNA"/>
</dbReference>
<accession>A0A165JIG5</accession>